<dbReference type="SUPFAM" id="SSF51703">
    <property type="entry name" value="Cobalamin (vitamin B12)-dependent enzymes"/>
    <property type="match status" value="1"/>
</dbReference>
<dbReference type="GO" id="GO:0019678">
    <property type="term" value="P:propionate metabolic process, methylmalonyl pathway"/>
    <property type="evidence" value="ECO:0007669"/>
    <property type="project" value="TreeGrafter"/>
</dbReference>
<dbReference type="OrthoDB" id="9762378at2"/>
<evidence type="ECO:0000313" key="7">
    <source>
        <dbReference type="EMBL" id="PWA13105.1"/>
    </source>
</evidence>
<evidence type="ECO:0000313" key="8">
    <source>
        <dbReference type="Proteomes" id="UP000245998"/>
    </source>
</evidence>
<keyword evidence="3" id="KW-0846">Cobalamin</keyword>
<dbReference type="InterPro" id="IPR016176">
    <property type="entry name" value="Cbl-dep_enz_cat"/>
</dbReference>
<comment type="similarity">
    <text evidence="2">Belongs to the methylmalonyl-CoA mutase family.</text>
</comment>
<dbReference type="NCBIfam" id="TIGR00641">
    <property type="entry name" value="acid_CoA_mut_N"/>
    <property type="match status" value="1"/>
</dbReference>
<evidence type="ECO:0000256" key="4">
    <source>
        <dbReference type="ARBA" id="ARBA00023235"/>
    </source>
</evidence>
<dbReference type="Gene3D" id="3.20.20.240">
    <property type="entry name" value="Methylmalonyl-CoA mutase"/>
    <property type="match status" value="1"/>
</dbReference>
<dbReference type="SUPFAM" id="SSF52242">
    <property type="entry name" value="Cobalamin (vitamin B12)-binding domain"/>
    <property type="match status" value="1"/>
</dbReference>
<dbReference type="InterPro" id="IPR006099">
    <property type="entry name" value="MeMalonylCoA_mutase_a/b_cat"/>
</dbReference>
<comment type="cofactor">
    <cofactor evidence="1">
        <name>adenosylcob(III)alamin</name>
        <dbReference type="ChEBI" id="CHEBI:18408"/>
    </cofactor>
</comment>
<keyword evidence="8" id="KW-1185">Reference proteome</keyword>
<evidence type="ECO:0000256" key="5">
    <source>
        <dbReference type="ARBA" id="ARBA00023285"/>
    </source>
</evidence>
<sequence>MSERNQTLHEVLEQFSEFPVPTYEEWKNVTEKSLKGASFETLLTKTYEGITLKPMYQKKDLENLPFQNSFPGIYPYKRGTVAVSNQTKPWIISQEITLPTPELVNEALRHDLENGQTGINLVLDEAALRSLDADEANPEQVGKNGVSIQCAGGLDTIFQDIDVMKYPVYIHAGAVSLPFLACFAAFLKEKQLPLQELKGCIGADPLAALAVDGELPYSLNESYALLAKVTKWAKENTPQLRTILVQSLPYHNGGGSAVEELAFTLAAAVEYVTNMLERGLAIDEIAQHMMFSFSIGPNLFMEIAKFRAARMLWATIVKEFGGNETSQKIKVHARTSKWNKTIYDPHVNILRGAIEAFAGAVGGVDSMHVAPFDEVNKTPSDFSRRVARNTQIILQEESHLGKVTDPAGGSWYVEALTDEVAKKTWELFQETEAKGGLLAALKERFPQDVVAKTAKKRDENIKRRKDIFVGTNQYANPLEKALQPVEGGNPATIKTAHAENEKQTIQPIDKNSESIVDEAISAASHLTMGEIRKALNLTVGEESVEKIPQKRGAEPFERLRLAMERYAGKTSMRPKVFLANVGAIGGYKARADFAAGFFEVGGFEVLTNNGFDGVEETAKAALESNAGTVVIASKDDQYPEAVPALVKKLKEANPELTIYLAGRPSEEELNHYKQLGIEDAVHVKSNVYDVLVNLQKKKGVLDE</sequence>
<accession>A0A2U1K779</accession>
<dbReference type="GO" id="GO:0031419">
    <property type="term" value="F:cobalamin binding"/>
    <property type="evidence" value="ECO:0007669"/>
    <property type="project" value="UniProtKB-KW"/>
</dbReference>
<keyword evidence="4" id="KW-0413">Isomerase</keyword>
<dbReference type="PANTHER" id="PTHR48101">
    <property type="entry name" value="METHYLMALONYL-COA MUTASE, MITOCHONDRIAL-RELATED"/>
    <property type="match status" value="1"/>
</dbReference>
<dbReference type="EMBL" id="QCZG01000003">
    <property type="protein sequence ID" value="PWA13105.1"/>
    <property type="molecule type" value="Genomic_DNA"/>
</dbReference>
<organism evidence="7 8">
    <name type="scientific">Pueribacillus theae</name>
    <dbReference type="NCBI Taxonomy" id="2171751"/>
    <lineage>
        <taxon>Bacteria</taxon>
        <taxon>Bacillati</taxon>
        <taxon>Bacillota</taxon>
        <taxon>Bacilli</taxon>
        <taxon>Bacillales</taxon>
        <taxon>Bacillaceae</taxon>
        <taxon>Pueribacillus</taxon>
    </lineage>
</organism>
<dbReference type="GO" id="GO:0004494">
    <property type="term" value="F:methylmalonyl-CoA mutase activity"/>
    <property type="evidence" value="ECO:0007669"/>
    <property type="project" value="UniProtKB-EC"/>
</dbReference>
<dbReference type="GO" id="GO:0005737">
    <property type="term" value="C:cytoplasm"/>
    <property type="evidence" value="ECO:0007669"/>
    <property type="project" value="TreeGrafter"/>
</dbReference>
<dbReference type="Proteomes" id="UP000245998">
    <property type="component" value="Unassembled WGS sequence"/>
</dbReference>
<dbReference type="Pfam" id="PF01642">
    <property type="entry name" value="MM_CoA_mutase"/>
    <property type="match status" value="1"/>
</dbReference>
<evidence type="ECO:0000256" key="2">
    <source>
        <dbReference type="ARBA" id="ARBA00008465"/>
    </source>
</evidence>
<dbReference type="PANTHER" id="PTHR48101:SF4">
    <property type="entry name" value="METHYLMALONYL-COA MUTASE, MITOCHONDRIAL"/>
    <property type="match status" value="1"/>
</dbReference>
<evidence type="ECO:0000256" key="3">
    <source>
        <dbReference type="ARBA" id="ARBA00022628"/>
    </source>
</evidence>
<feature type="domain" description="Methylmalonyl-CoA mutase alpha/beta chain catalytic" evidence="6">
    <location>
        <begin position="45"/>
        <end position="537"/>
    </location>
</feature>
<keyword evidence="5" id="KW-0170">Cobalt</keyword>
<dbReference type="RefSeq" id="WP_116553391.1">
    <property type="nucleotide sequence ID" value="NZ_QCZG01000003.1"/>
</dbReference>
<proteinExistence type="inferred from homology"/>
<gene>
    <name evidence="7" type="ORF">DCC39_02965</name>
</gene>
<name>A0A2U1K779_9BACI</name>
<evidence type="ECO:0000256" key="1">
    <source>
        <dbReference type="ARBA" id="ARBA00001922"/>
    </source>
</evidence>
<dbReference type="CDD" id="cd03677">
    <property type="entry name" value="MM_CoA_mutase_beta"/>
    <property type="match status" value="1"/>
</dbReference>
<dbReference type="InterPro" id="IPR036724">
    <property type="entry name" value="Cobalamin-bd_sf"/>
</dbReference>
<dbReference type="Gene3D" id="3.40.50.280">
    <property type="entry name" value="Cobalamin-binding domain"/>
    <property type="match status" value="1"/>
</dbReference>
<reference evidence="7 8" key="1">
    <citation type="submission" date="2018-04" db="EMBL/GenBank/DDBJ databases">
        <title>Camelliibacillus theae gen. nov., sp. nov., isolated from Pu'er tea.</title>
        <authorList>
            <person name="Niu L."/>
        </authorList>
    </citation>
    <scope>NUCLEOTIDE SEQUENCE [LARGE SCALE GENOMIC DNA]</scope>
    <source>
        <strain evidence="7 8">T8</strain>
    </source>
</reference>
<dbReference type="AlphaFoldDB" id="A0A2U1K779"/>
<evidence type="ECO:0000259" key="6">
    <source>
        <dbReference type="Pfam" id="PF01642"/>
    </source>
</evidence>
<protein>
    <submittedName>
        <fullName evidence="7">Methylmalonyl-CoA mutase</fullName>
    </submittedName>
</protein>
<dbReference type="InterPro" id="IPR006098">
    <property type="entry name" value="MMCoA_mutase_a_cat"/>
</dbReference>
<dbReference type="GO" id="GO:0046872">
    <property type="term" value="F:metal ion binding"/>
    <property type="evidence" value="ECO:0007669"/>
    <property type="project" value="InterPro"/>
</dbReference>
<comment type="caution">
    <text evidence="7">The sequence shown here is derived from an EMBL/GenBank/DDBJ whole genome shotgun (WGS) entry which is preliminary data.</text>
</comment>